<evidence type="ECO:0000259" key="2">
    <source>
        <dbReference type="PROSITE" id="PS50887"/>
    </source>
</evidence>
<gene>
    <name evidence="3" type="ORF">C6Y28_01065</name>
</gene>
<dbReference type="CDD" id="cd01949">
    <property type="entry name" value="GGDEF"/>
    <property type="match status" value="1"/>
</dbReference>
<dbReference type="OrthoDB" id="9813903at2"/>
<protein>
    <recommendedName>
        <fullName evidence="5">Diguanylate cyclase (GGDEF) domain-containing protein</fullName>
    </recommendedName>
</protein>
<dbReference type="GO" id="GO:0071111">
    <property type="term" value="F:cyclic-guanylate-specific phosphodiesterase activity"/>
    <property type="evidence" value="ECO:0007669"/>
    <property type="project" value="InterPro"/>
</dbReference>
<dbReference type="SMART" id="SM00267">
    <property type="entry name" value="GGDEF"/>
    <property type="match status" value="1"/>
</dbReference>
<dbReference type="InterPro" id="IPR035919">
    <property type="entry name" value="EAL_sf"/>
</dbReference>
<dbReference type="SMART" id="SM00052">
    <property type="entry name" value="EAL"/>
    <property type="match status" value="1"/>
</dbReference>
<dbReference type="CDD" id="cd01948">
    <property type="entry name" value="EAL"/>
    <property type="match status" value="1"/>
</dbReference>
<dbReference type="Pfam" id="PF00563">
    <property type="entry name" value="EAL"/>
    <property type="match status" value="1"/>
</dbReference>
<evidence type="ECO:0000259" key="1">
    <source>
        <dbReference type="PROSITE" id="PS50883"/>
    </source>
</evidence>
<dbReference type="NCBIfam" id="TIGR00254">
    <property type="entry name" value="GGDEF"/>
    <property type="match status" value="1"/>
</dbReference>
<dbReference type="SUPFAM" id="SSF55785">
    <property type="entry name" value="PYP-like sensor domain (PAS domain)"/>
    <property type="match status" value="1"/>
</dbReference>
<feature type="domain" description="GGDEF" evidence="2">
    <location>
        <begin position="32"/>
        <end position="159"/>
    </location>
</feature>
<dbReference type="Gene3D" id="3.30.450.20">
    <property type="entry name" value="PAS domain"/>
    <property type="match status" value="1"/>
</dbReference>
<dbReference type="PANTHER" id="PTHR33121">
    <property type="entry name" value="CYCLIC DI-GMP PHOSPHODIESTERASE PDEF"/>
    <property type="match status" value="1"/>
</dbReference>
<dbReference type="PROSITE" id="PS50883">
    <property type="entry name" value="EAL"/>
    <property type="match status" value="1"/>
</dbReference>
<dbReference type="EMBL" id="CP027569">
    <property type="protein sequence ID" value="AVO26330.1"/>
    <property type="molecule type" value="Genomic_DNA"/>
</dbReference>
<dbReference type="SUPFAM" id="SSF55781">
    <property type="entry name" value="GAF domain-like"/>
    <property type="match status" value="1"/>
</dbReference>
<feature type="domain" description="EAL" evidence="1">
    <location>
        <begin position="168"/>
        <end position="420"/>
    </location>
</feature>
<reference evidence="3 4" key="1">
    <citation type="journal article" date="2018" name="Genome Announc.">
        <title>Complete genomes of two Megasphaera elsdenii strains, NCIMB 702410 and ATCC 25940.</title>
        <authorList>
            <person name="Hatmaker E.A."/>
            <person name="O'Dell K."/>
            <person name="Riley L.A."/>
            <person name="Klingeman D.M."/>
            <person name="Guss A.M."/>
        </authorList>
    </citation>
    <scope>NUCLEOTIDE SEQUENCE [LARGE SCALE GENOMIC DNA]</scope>
    <source>
        <strain evidence="3 4">NCIMB702410</strain>
    </source>
</reference>
<dbReference type="Gene3D" id="3.30.70.270">
    <property type="match status" value="3"/>
</dbReference>
<sequence>MKKTNDPMLAMQTFYRAAREELEREWDARKSLKSCPVFFNITNFRLYNASCGIDQGDHCLQQIVEILQKNFPGRLLTHLGADHFAVLADTADVTTRIEAACHDVKELIANPNIEMKAGICYLSELPDPETLALAFDNDAALACKSITKDATRHYAVYTREMGRLHELQNYVRENLDKALENHHIKVYCQPIVRSLNGKVCSFEALARWDSPEYGLLSPALFIPTLEEFRLIDQLDRYVADQMAQFLHNQMKRGQQTLPVSLNFSRLDFQLMDPAQMLEETLSRYQLPRDFLCPEVTENALVLQDESIRQGLRRFWEAGFEVWLDDFGSGYSSLNVLKDYRFHTLKLDMAFLHPFTKESRIILTSIVRMAKELGIHTLAEGVETKEQADFLRDIGCEKLQGYYFGKPLPLEECLPFCQDRDLSFESLQEAVLLNRAGLIDVSQSSPVAIVADDSQNVQFLQINDAYLKSLQSIGTKNVTDSNLFLRSRNFPMHQKFRHFADKARKSGQTETMTYVDNSQYMRVNLKTVARAGHRCIHRAELYNISLDEAARDKQSRRLDNVLRNIILTYEGIWYLNMENQVLEIIEPLTSDQQVGETNPDIDGTFHHFAEYFVHPKDRERFLHFMDPEQFYRQAAASQSAIITEPFRILRSNGNFDWFMIIGMVLPKSPSRDILFFITKPPINDQKKLRPILFEMLRSYGVTAEAFATDTANTSQALWQAFLQHSREKIIWKDRSHRIRGASRTFVEWLGIPEKELLGKTAQEVGFCVDCQADDETDEKAMCSGQVVSDCFLHFVVKQQLHLVQADKFPIYQNDKMTGVVLCFHDVEDNHHPLINEVHTAVTDEETGFLNYRGMVMAGLRYADTYRLYGDDYTAALIDVPEFDAIGLTYGPEFRQHLLQKITAILKEYLPPSLTISHIGSCCFLLFQKSAHIAQLQQAHIQISNAIHAIQQVDGFPCTLYMHYAIVRGSEARSLDSLLQLLIKRMHESEEAQYGQALYTSDRFIFDRTAFDHSDLGAVVSDPETYELLYCTPAMRKRSGIPLDTPLEGMKCYEILAGLSAPCPDCCHTQLSRDRFISRVFHNPVAGMDFLLQDILIPWHGKNCHFCTCLNLDEYLTKDTRFNQMLFFEASVNDAIRLGMYETDPVRGIRQMMSRIGRQLEADRIILAEEKGDNVTFTYTWETDGILPLGEDFQPIPRIELRHIFDHFSQRNSFTISDMAAYWQEHPNLAPHIPGIQRLALARLMLDGQPYGFITVINPSPEKLHQAEELLTALTRFFTILLRNRDMMQRLDRLSKSDQLTGLLNRRGFKDCLASLPEGRRFAFIFGDLNELKETNDTLGHEAGDQLLCVAAQIFLHVGHEGFIFRMGGDEFLMIEEIHQPQEAQVLLKKLEEHFQAGHISIALGYTTAETPIEDIDAVLTQADTLMYRQKLQQHRVNPDA</sequence>
<organism evidence="3 4">
    <name type="scientific">Megasphaera elsdenii</name>
    <dbReference type="NCBI Taxonomy" id="907"/>
    <lineage>
        <taxon>Bacteria</taxon>
        <taxon>Bacillati</taxon>
        <taxon>Bacillota</taxon>
        <taxon>Negativicutes</taxon>
        <taxon>Veillonellales</taxon>
        <taxon>Veillonellaceae</taxon>
        <taxon>Megasphaera</taxon>
    </lineage>
</organism>
<dbReference type="PANTHER" id="PTHR33121:SF70">
    <property type="entry name" value="SIGNALING PROTEIN YKOW"/>
    <property type="match status" value="1"/>
</dbReference>
<feature type="domain" description="GGDEF" evidence="2">
    <location>
        <begin position="1318"/>
        <end position="1439"/>
    </location>
</feature>
<dbReference type="PROSITE" id="PS50887">
    <property type="entry name" value="GGDEF"/>
    <property type="match status" value="2"/>
</dbReference>
<evidence type="ECO:0008006" key="5">
    <source>
        <dbReference type="Google" id="ProtNLM"/>
    </source>
</evidence>
<dbReference type="Gene3D" id="3.20.20.450">
    <property type="entry name" value="EAL domain"/>
    <property type="match status" value="1"/>
</dbReference>
<dbReference type="SUPFAM" id="SSF141868">
    <property type="entry name" value="EAL domain-like"/>
    <property type="match status" value="1"/>
</dbReference>
<evidence type="ECO:0000313" key="3">
    <source>
        <dbReference type="EMBL" id="AVO26330.1"/>
    </source>
</evidence>
<dbReference type="InterPro" id="IPR001633">
    <property type="entry name" value="EAL_dom"/>
</dbReference>
<dbReference type="InterPro" id="IPR043128">
    <property type="entry name" value="Rev_trsase/Diguanyl_cyclase"/>
</dbReference>
<dbReference type="InterPro" id="IPR000160">
    <property type="entry name" value="GGDEF_dom"/>
</dbReference>
<dbReference type="InterPro" id="IPR050706">
    <property type="entry name" value="Cyclic-di-GMP_PDE-like"/>
</dbReference>
<dbReference type="RefSeq" id="WP_051524978.1">
    <property type="nucleotide sequence ID" value="NZ_CP027569.1"/>
</dbReference>
<accession>A0A2S0M4F2</accession>
<proteinExistence type="predicted"/>
<dbReference type="InterPro" id="IPR035965">
    <property type="entry name" value="PAS-like_dom_sf"/>
</dbReference>
<dbReference type="Pfam" id="PF00990">
    <property type="entry name" value="GGDEF"/>
    <property type="match status" value="2"/>
</dbReference>
<dbReference type="Proteomes" id="UP000238358">
    <property type="component" value="Chromosome"/>
</dbReference>
<evidence type="ECO:0000313" key="4">
    <source>
        <dbReference type="Proteomes" id="UP000238358"/>
    </source>
</evidence>
<dbReference type="SUPFAM" id="SSF55073">
    <property type="entry name" value="Nucleotide cyclase"/>
    <property type="match status" value="3"/>
</dbReference>
<dbReference type="InterPro" id="IPR029787">
    <property type="entry name" value="Nucleotide_cyclase"/>
</dbReference>
<name>A0A2S0M4F2_MEGEL</name>